<dbReference type="Proteomes" id="UP001458880">
    <property type="component" value="Unassembled WGS sequence"/>
</dbReference>
<dbReference type="Gene3D" id="2.10.25.10">
    <property type="entry name" value="Laminin"/>
    <property type="match status" value="4"/>
</dbReference>
<feature type="chain" id="PRO_5043340321" evidence="3">
    <location>
        <begin position="21"/>
        <end position="269"/>
    </location>
</feature>
<feature type="domain" description="TIL" evidence="4">
    <location>
        <begin position="210"/>
        <end position="263"/>
    </location>
</feature>
<feature type="domain" description="TIL" evidence="4">
    <location>
        <begin position="26"/>
        <end position="81"/>
    </location>
</feature>
<proteinExistence type="predicted"/>
<keyword evidence="6" id="KW-1185">Reference proteome</keyword>
<accession>A0AAW1HUR4</accession>
<evidence type="ECO:0000259" key="4">
    <source>
        <dbReference type="Pfam" id="PF01826"/>
    </source>
</evidence>
<evidence type="ECO:0000313" key="6">
    <source>
        <dbReference type="Proteomes" id="UP001458880"/>
    </source>
</evidence>
<comment type="caution">
    <text evidence="5">The sequence shown here is derived from an EMBL/GenBank/DDBJ whole genome shotgun (WGS) entry which is preliminary data.</text>
</comment>
<dbReference type="GO" id="GO:0030414">
    <property type="term" value="F:peptidase inhibitor activity"/>
    <property type="evidence" value="ECO:0007669"/>
    <property type="project" value="UniProtKB-KW"/>
</dbReference>
<keyword evidence="2" id="KW-1015">Disulfide bond</keyword>
<keyword evidence="1" id="KW-0646">Protease inhibitor</keyword>
<protein>
    <submittedName>
        <fullName evidence="5">Trypsin Inhibitor like cysteine rich domain</fullName>
    </submittedName>
</protein>
<sequence length="269" mass="29736">MKLQVFAVVLLLANIQRISASLKVACGHNQEYVECLEVCPLTCGNYQNPPRCSPGIICNRGCQCKEGYVLLNGECVRSEECPTDGWPILCEVNRTYQYRGIHVKTCDNVDLYPSDPGCYCAKGYLLDRSTGECVLRSDCPDECNCLENEELSNCKPLWQPRCEFPHLGKCNPTTITSCEKGCVCKPGFVWDSEIGSCVNPGKCSVHRCPQPHEIYNECGTACEPVCGEVVNKMCIDLCVEGCFCKRGYIREGKGGRCIPACDCPILLRG</sequence>
<dbReference type="AlphaFoldDB" id="A0AAW1HUR4"/>
<dbReference type="InterPro" id="IPR002919">
    <property type="entry name" value="TIL_dom"/>
</dbReference>
<dbReference type="PANTHER" id="PTHR23259:SF70">
    <property type="entry name" value="ACCESSORY GLAND PROTEIN ACP62F-RELATED"/>
    <property type="match status" value="1"/>
</dbReference>
<reference evidence="5 6" key="1">
    <citation type="journal article" date="2024" name="BMC Genomics">
        <title>De novo assembly and annotation of Popillia japonica's genome with initial clues to its potential as an invasive pest.</title>
        <authorList>
            <person name="Cucini C."/>
            <person name="Boschi S."/>
            <person name="Funari R."/>
            <person name="Cardaioli E."/>
            <person name="Iannotti N."/>
            <person name="Marturano G."/>
            <person name="Paoli F."/>
            <person name="Bruttini M."/>
            <person name="Carapelli A."/>
            <person name="Frati F."/>
            <person name="Nardi F."/>
        </authorList>
    </citation>
    <scope>NUCLEOTIDE SEQUENCE [LARGE SCALE GENOMIC DNA]</scope>
    <source>
        <strain evidence="5">DMR45628</strain>
    </source>
</reference>
<dbReference type="InterPro" id="IPR051368">
    <property type="entry name" value="SerProtInhib-TIL_Domain"/>
</dbReference>
<name>A0AAW1HUR4_POPJA</name>
<dbReference type="CDD" id="cd19941">
    <property type="entry name" value="TIL"/>
    <property type="match status" value="3"/>
</dbReference>
<gene>
    <name evidence="5" type="ORF">QE152_g39191</name>
</gene>
<feature type="signal peptide" evidence="3">
    <location>
        <begin position="1"/>
        <end position="20"/>
    </location>
</feature>
<evidence type="ECO:0000313" key="5">
    <source>
        <dbReference type="EMBL" id="KAK9680324.1"/>
    </source>
</evidence>
<evidence type="ECO:0000256" key="2">
    <source>
        <dbReference type="ARBA" id="ARBA00023157"/>
    </source>
</evidence>
<dbReference type="SUPFAM" id="SSF57567">
    <property type="entry name" value="Serine protease inhibitors"/>
    <property type="match status" value="4"/>
</dbReference>
<organism evidence="5 6">
    <name type="scientific">Popillia japonica</name>
    <name type="common">Japanese beetle</name>
    <dbReference type="NCBI Taxonomy" id="7064"/>
    <lineage>
        <taxon>Eukaryota</taxon>
        <taxon>Metazoa</taxon>
        <taxon>Ecdysozoa</taxon>
        <taxon>Arthropoda</taxon>
        <taxon>Hexapoda</taxon>
        <taxon>Insecta</taxon>
        <taxon>Pterygota</taxon>
        <taxon>Neoptera</taxon>
        <taxon>Endopterygota</taxon>
        <taxon>Coleoptera</taxon>
        <taxon>Polyphaga</taxon>
        <taxon>Scarabaeiformia</taxon>
        <taxon>Scarabaeidae</taxon>
        <taxon>Rutelinae</taxon>
        <taxon>Popillia</taxon>
    </lineage>
</organism>
<feature type="domain" description="TIL" evidence="4">
    <location>
        <begin position="145"/>
        <end position="203"/>
    </location>
</feature>
<keyword evidence="3" id="KW-0732">Signal</keyword>
<dbReference type="InterPro" id="IPR036084">
    <property type="entry name" value="Ser_inhib-like_sf"/>
</dbReference>
<evidence type="ECO:0000256" key="3">
    <source>
        <dbReference type="SAM" id="SignalP"/>
    </source>
</evidence>
<dbReference type="Pfam" id="PF01826">
    <property type="entry name" value="TIL"/>
    <property type="match status" value="3"/>
</dbReference>
<dbReference type="EMBL" id="JASPKY010000912">
    <property type="protein sequence ID" value="KAK9680324.1"/>
    <property type="molecule type" value="Genomic_DNA"/>
</dbReference>
<evidence type="ECO:0000256" key="1">
    <source>
        <dbReference type="ARBA" id="ARBA00022690"/>
    </source>
</evidence>
<dbReference type="PANTHER" id="PTHR23259">
    <property type="entry name" value="RIDDLE"/>
    <property type="match status" value="1"/>
</dbReference>